<organism evidence="1 2">
    <name type="scientific">Peronosclerospora sorghi</name>
    <dbReference type="NCBI Taxonomy" id="230839"/>
    <lineage>
        <taxon>Eukaryota</taxon>
        <taxon>Sar</taxon>
        <taxon>Stramenopiles</taxon>
        <taxon>Oomycota</taxon>
        <taxon>Peronosporomycetes</taxon>
        <taxon>Peronosporales</taxon>
        <taxon>Peronosporaceae</taxon>
        <taxon>Peronosclerospora</taxon>
    </lineage>
</organism>
<proteinExistence type="predicted"/>
<comment type="caution">
    <text evidence="1">The sequence shown here is derived from an EMBL/GenBank/DDBJ whole genome shotgun (WGS) entry which is preliminary data.</text>
</comment>
<keyword evidence="2" id="KW-1185">Reference proteome</keyword>
<protein>
    <submittedName>
        <fullName evidence="1">Uncharacterized protein</fullName>
    </submittedName>
</protein>
<gene>
    <name evidence="1" type="ORF">PsorP6_016115</name>
</gene>
<evidence type="ECO:0000313" key="2">
    <source>
        <dbReference type="Proteomes" id="UP001163321"/>
    </source>
</evidence>
<reference evidence="1 2" key="1">
    <citation type="journal article" date="2022" name="bioRxiv">
        <title>The genome of the oomycete Peronosclerospora sorghi, a cosmopolitan pathogen of maize and sorghum, is inflated with dispersed pseudogenes.</title>
        <authorList>
            <person name="Fletcher K."/>
            <person name="Martin F."/>
            <person name="Isakeit T."/>
            <person name="Cavanaugh K."/>
            <person name="Magill C."/>
            <person name="Michelmore R."/>
        </authorList>
    </citation>
    <scope>NUCLEOTIDE SEQUENCE [LARGE SCALE GENOMIC DNA]</scope>
    <source>
        <strain evidence="1">P6</strain>
    </source>
</reference>
<dbReference type="Proteomes" id="UP001163321">
    <property type="component" value="Chromosome 8"/>
</dbReference>
<evidence type="ECO:0000313" key="1">
    <source>
        <dbReference type="EMBL" id="KAI9907261.1"/>
    </source>
</evidence>
<dbReference type="EMBL" id="CM047587">
    <property type="protein sequence ID" value="KAI9907261.1"/>
    <property type="molecule type" value="Genomic_DNA"/>
</dbReference>
<name>A0ACC0VN89_9STRA</name>
<accession>A0ACC0VN89</accession>
<sequence length="299" mass="34072">MMHRIRTQQLAIKSGALRAMRVPKFLRNLYEMLHHEDQAILAWSKDGSYFQIFDTRRLEMTVLPKYFKHGKFASFQRQLNNFGFRKWTKTQSSVCTFSHHHLVRYHPQQLADFISQRSPLSSVRSVADLSSTTGRKRTLTELVQSTDAAIPALAKTMKRGNSSYRGLPQPVDAKTRSTLAPLKCARSATDPIGFILANGMSDVTFTKASVEQVVNCSVEKQYDHLPIAGRQENLPLEKLLEMRMLNDCFDFGTEANLYTASIPLSGILWSSLPSTWQCDTIFSQPGRMHVEERSLWNLL</sequence>